<keyword evidence="1" id="KW-1133">Transmembrane helix</keyword>
<feature type="transmembrane region" description="Helical" evidence="1">
    <location>
        <begin position="195"/>
        <end position="213"/>
    </location>
</feature>
<evidence type="ECO:0000256" key="1">
    <source>
        <dbReference type="SAM" id="Phobius"/>
    </source>
</evidence>
<dbReference type="Proteomes" id="UP000184533">
    <property type="component" value="Unassembled WGS sequence"/>
</dbReference>
<name>A0A1M5BV51_9HYPH</name>
<dbReference type="PANTHER" id="PTHR14969">
    <property type="entry name" value="SPHINGOSINE-1-PHOSPHATE PHOSPHOHYDROLASE"/>
    <property type="match status" value="1"/>
</dbReference>
<feature type="domain" description="Phosphatidic acid phosphatase type 2/haloperoxidase" evidence="2">
    <location>
        <begin position="98"/>
        <end position="210"/>
    </location>
</feature>
<gene>
    <name evidence="3" type="ORF">SAMN02745223_02681</name>
</gene>
<evidence type="ECO:0000259" key="2">
    <source>
        <dbReference type="SMART" id="SM00014"/>
    </source>
</evidence>
<dbReference type="SMART" id="SM00014">
    <property type="entry name" value="acidPPc"/>
    <property type="match status" value="1"/>
</dbReference>
<dbReference type="PANTHER" id="PTHR14969:SF13">
    <property type="entry name" value="AT30094P"/>
    <property type="match status" value="1"/>
</dbReference>
<evidence type="ECO:0000313" key="4">
    <source>
        <dbReference type="Proteomes" id="UP000184533"/>
    </source>
</evidence>
<evidence type="ECO:0000313" key="3">
    <source>
        <dbReference type="EMBL" id="SHF46444.1"/>
    </source>
</evidence>
<proteinExistence type="predicted"/>
<dbReference type="RefSeq" id="WP_052950634.1">
    <property type="nucleotide sequence ID" value="NZ_FQVC01000008.1"/>
</dbReference>
<dbReference type="Gene3D" id="1.20.144.10">
    <property type="entry name" value="Phosphatidic acid phosphatase type 2/haloperoxidase"/>
    <property type="match status" value="2"/>
</dbReference>
<feature type="transmembrane region" description="Helical" evidence="1">
    <location>
        <begin position="65"/>
        <end position="83"/>
    </location>
</feature>
<dbReference type="AlphaFoldDB" id="A0A1M5BV51"/>
<keyword evidence="1" id="KW-0472">Membrane</keyword>
<reference evidence="3 4" key="1">
    <citation type="submission" date="2016-11" db="EMBL/GenBank/DDBJ databases">
        <authorList>
            <person name="Jaros S."/>
            <person name="Januszkiewicz K."/>
            <person name="Wedrychowicz H."/>
        </authorList>
    </citation>
    <scope>NUCLEOTIDE SEQUENCE [LARGE SCALE GENOMIC DNA]</scope>
    <source>
        <strain evidence="3 4">DSM 17137</strain>
    </source>
</reference>
<sequence length="245" mass="27277">MFDLTKPWPLGLSRRTWPAFCAGIVLVLLVLASIDAWASQGAINWPDAWRAPFFFITDYGLSDWILIPSMLVFLLARLAMILLRRLPRLAAFEVSLVSGFIFLGVAMPGLFVAIVKRLIGRGRPDEFEASGQFAFHHIVNAWNFQSFPSGHTTTAIAFAFAMGFLMPRLFPWLLALGVAAGISRVPVGMHYPTDVFGGLIVGMLGAYLVRNWFAARSLLFIKQADGRIVRRPLVALPRLFQRARA</sequence>
<organism evidence="3 4">
    <name type="scientific">Devosia limi DSM 17137</name>
    <dbReference type="NCBI Taxonomy" id="1121477"/>
    <lineage>
        <taxon>Bacteria</taxon>
        <taxon>Pseudomonadati</taxon>
        <taxon>Pseudomonadota</taxon>
        <taxon>Alphaproteobacteria</taxon>
        <taxon>Hyphomicrobiales</taxon>
        <taxon>Devosiaceae</taxon>
        <taxon>Devosia</taxon>
    </lineage>
</organism>
<dbReference type="InterPro" id="IPR036938">
    <property type="entry name" value="PAP2/HPO_sf"/>
</dbReference>
<dbReference type="SUPFAM" id="SSF48317">
    <property type="entry name" value="Acid phosphatase/Vanadium-dependent haloperoxidase"/>
    <property type="match status" value="1"/>
</dbReference>
<dbReference type="OrthoDB" id="9780507at2"/>
<accession>A0A1M5BV51</accession>
<dbReference type="Pfam" id="PF01569">
    <property type="entry name" value="PAP2"/>
    <property type="match status" value="1"/>
</dbReference>
<protein>
    <submittedName>
        <fullName evidence="3">Undecaprenyl-diphosphatase</fullName>
    </submittedName>
</protein>
<keyword evidence="1" id="KW-0812">Transmembrane</keyword>
<dbReference type="EMBL" id="FQVC01000008">
    <property type="protein sequence ID" value="SHF46444.1"/>
    <property type="molecule type" value="Genomic_DNA"/>
</dbReference>
<dbReference type="InterPro" id="IPR000326">
    <property type="entry name" value="PAP2/HPO"/>
</dbReference>
<feature type="transmembrane region" description="Helical" evidence="1">
    <location>
        <begin position="90"/>
        <end position="115"/>
    </location>
</feature>